<gene>
    <name evidence="1" type="ORF">RINTU1_06640</name>
</gene>
<sequence length="37" mass="4226">MLQNVIEITDICHELQFVPHSIQATKKPPENSTGYDK</sequence>
<evidence type="ECO:0000313" key="1">
    <source>
        <dbReference type="EMBL" id="GFN45485.1"/>
    </source>
</evidence>
<reference evidence="1 2" key="1">
    <citation type="submission" date="2020-06" db="EMBL/GenBank/DDBJ databases">
        <title>The genome sequence of Candidatus Regiella insecticola strain Tut.</title>
        <authorList>
            <person name="Nikoh N."/>
            <person name="Tsuchida T."/>
            <person name="Koga R."/>
            <person name="Oshima K."/>
            <person name="Hattori M."/>
            <person name="Fukatsu T."/>
        </authorList>
    </citation>
    <scope>NUCLEOTIDE SEQUENCE [LARGE SCALE GENOMIC DNA]</scope>
    <source>
        <strain evidence="1 2">Tut</strain>
    </source>
</reference>
<accession>A0A6L2ZMG7</accession>
<evidence type="ECO:0000313" key="2">
    <source>
        <dbReference type="Proteomes" id="UP000504714"/>
    </source>
</evidence>
<protein>
    <submittedName>
        <fullName evidence="1">Uncharacterized protein</fullName>
    </submittedName>
</protein>
<dbReference type="Proteomes" id="UP000504714">
    <property type="component" value="Unassembled WGS sequence"/>
</dbReference>
<organism evidence="1 2">
    <name type="scientific">Candidatus Regiella insecticola</name>
    <dbReference type="NCBI Taxonomy" id="138073"/>
    <lineage>
        <taxon>Bacteria</taxon>
        <taxon>Pseudomonadati</taxon>
        <taxon>Pseudomonadota</taxon>
        <taxon>Gammaproteobacteria</taxon>
        <taxon>Enterobacterales</taxon>
        <taxon>Enterobacteriaceae</taxon>
        <taxon>aphid secondary symbionts</taxon>
        <taxon>Candidatus Regiella</taxon>
    </lineage>
</organism>
<proteinExistence type="predicted"/>
<name>A0A6L2ZMG7_9ENTR</name>
<dbReference type="EMBL" id="BLXO01000001">
    <property type="protein sequence ID" value="GFN45485.1"/>
    <property type="molecule type" value="Genomic_DNA"/>
</dbReference>
<dbReference type="AlphaFoldDB" id="A0A6L2ZMG7"/>
<comment type="caution">
    <text evidence="1">The sequence shown here is derived from an EMBL/GenBank/DDBJ whole genome shotgun (WGS) entry which is preliminary data.</text>
</comment>